<reference evidence="8" key="1">
    <citation type="journal article" date="2014" name="Proc. Natl. Acad. Sci. U.S.A.">
        <title>Extensive sampling of basidiomycete genomes demonstrates inadequacy of the white-rot/brown-rot paradigm for wood decay fungi.</title>
        <authorList>
            <person name="Riley R."/>
            <person name="Salamov A.A."/>
            <person name="Brown D.W."/>
            <person name="Nagy L.G."/>
            <person name="Floudas D."/>
            <person name="Held B.W."/>
            <person name="Levasseur A."/>
            <person name="Lombard V."/>
            <person name="Morin E."/>
            <person name="Otillar R."/>
            <person name="Lindquist E.A."/>
            <person name="Sun H."/>
            <person name="LaButti K.M."/>
            <person name="Schmutz J."/>
            <person name="Jabbour D."/>
            <person name="Luo H."/>
            <person name="Baker S.E."/>
            <person name="Pisabarro A.G."/>
            <person name="Walton J.D."/>
            <person name="Blanchette R.A."/>
            <person name="Henrissat B."/>
            <person name="Martin F."/>
            <person name="Cullen D."/>
            <person name="Hibbett D.S."/>
            <person name="Grigoriev I.V."/>
        </authorList>
    </citation>
    <scope>NUCLEOTIDE SEQUENCE [LARGE SCALE GENOMIC DNA]</scope>
    <source>
        <strain evidence="8">FD-172 SS1</strain>
    </source>
</reference>
<evidence type="ECO:0000256" key="1">
    <source>
        <dbReference type="ARBA" id="ARBA00004613"/>
    </source>
</evidence>
<dbReference type="EMBL" id="KL198049">
    <property type="protein sequence ID" value="KDQ12571.1"/>
    <property type="molecule type" value="Genomic_DNA"/>
</dbReference>
<accession>A0A067MLV3</accession>
<dbReference type="InParanoid" id="A0A067MLV3"/>
<comment type="subcellular location">
    <subcellularLocation>
        <location evidence="1">Secreted</location>
    </subcellularLocation>
</comment>
<gene>
    <name evidence="7" type="ORF">BOTBODRAFT_176261</name>
</gene>
<evidence type="ECO:0000256" key="3">
    <source>
        <dbReference type="ARBA" id="ARBA00022729"/>
    </source>
</evidence>
<evidence type="ECO:0000313" key="8">
    <source>
        <dbReference type="Proteomes" id="UP000027195"/>
    </source>
</evidence>
<keyword evidence="8" id="KW-1185">Reference proteome</keyword>
<protein>
    <recommendedName>
        <fullName evidence="6">CFEM domain-containing protein</fullName>
    </recommendedName>
</protein>
<keyword evidence="4" id="KW-1015">Disulfide bond</keyword>
<dbReference type="GO" id="GO:0005576">
    <property type="term" value="C:extracellular region"/>
    <property type="evidence" value="ECO:0007669"/>
    <property type="project" value="UniProtKB-SubCell"/>
</dbReference>
<name>A0A067MLV3_BOTB1</name>
<evidence type="ECO:0000256" key="5">
    <source>
        <dbReference type="SAM" id="SignalP"/>
    </source>
</evidence>
<evidence type="ECO:0000313" key="7">
    <source>
        <dbReference type="EMBL" id="KDQ12571.1"/>
    </source>
</evidence>
<sequence>MRSVSIVVSAVLAMTAAASAVARAGPNFECVRVCLTQTGNEHRQCPFSQATTACVCDKPGVIEYAVDCVHRQCAKDLDIARDWFKKVCPNTQIPGL</sequence>
<feature type="chain" id="PRO_5001641483" description="CFEM domain-containing protein" evidence="5">
    <location>
        <begin position="25"/>
        <end position="96"/>
    </location>
</feature>
<evidence type="ECO:0000256" key="4">
    <source>
        <dbReference type="ARBA" id="ARBA00023157"/>
    </source>
</evidence>
<feature type="domain" description="CFEM" evidence="6">
    <location>
        <begin position="29"/>
        <end position="88"/>
    </location>
</feature>
<evidence type="ECO:0000256" key="2">
    <source>
        <dbReference type="ARBA" id="ARBA00022525"/>
    </source>
</evidence>
<organism evidence="7 8">
    <name type="scientific">Botryobasidium botryosum (strain FD-172 SS1)</name>
    <dbReference type="NCBI Taxonomy" id="930990"/>
    <lineage>
        <taxon>Eukaryota</taxon>
        <taxon>Fungi</taxon>
        <taxon>Dikarya</taxon>
        <taxon>Basidiomycota</taxon>
        <taxon>Agaricomycotina</taxon>
        <taxon>Agaricomycetes</taxon>
        <taxon>Cantharellales</taxon>
        <taxon>Botryobasidiaceae</taxon>
        <taxon>Botryobasidium</taxon>
    </lineage>
</organism>
<dbReference type="Pfam" id="PF05730">
    <property type="entry name" value="CFEM"/>
    <property type="match status" value="1"/>
</dbReference>
<dbReference type="InterPro" id="IPR008427">
    <property type="entry name" value="Extracellular_membr_CFEM_dom"/>
</dbReference>
<dbReference type="Proteomes" id="UP000027195">
    <property type="component" value="Unassembled WGS sequence"/>
</dbReference>
<dbReference type="HOGENOM" id="CLU_2557991_0_0_1"/>
<evidence type="ECO:0000259" key="6">
    <source>
        <dbReference type="Pfam" id="PF05730"/>
    </source>
</evidence>
<proteinExistence type="predicted"/>
<keyword evidence="3 5" id="KW-0732">Signal</keyword>
<dbReference type="AlphaFoldDB" id="A0A067MLV3"/>
<keyword evidence="2" id="KW-0964">Secreted</keyword>
<feature type="signal peptide" evidence="5">
    <location>
        <begin position="1"/>
        <end position="24"/>
    </location>
</feature>